<dbReference type="InterPro" id="IPR035992">
    <property type="entry name" value="Ricin_B-like_lectins"/>
</dbReference>
<gene>
    <name evidence="2" type="ORF">BGZ65_006877</name>
</gene>
<protein>
    <recommendedName>
        <fullName evidence="1">Ricin B lectin domain-containing protein</fullName>
    </recommendedName>
</protein>
<feature type="domain" description="Ricin B lectin" evidence="1">
    <location>
        <begin position="40"/>
        <end position="106"/>
    </location>
</feature>
<accession>A0A9P6MKK1</accession>
<evidence type="ECO:0000313" key="3">
    <source>
        <dbReference type="Proteomes" id="UP000749646"/>
    </source>
</evidence>
<proteinExistence type="predicted"/>
<dbReference type="EMBL" id="JAAAHW010000099">
    <property type="protein sequence ID" value="KAG0006538.1"/>
    <property type="molecule type" value="Genomic_DNA"/>
</dbReference>
<dbReference type="Pfam" id="PF14200">
    <property type="entry name" value="RicinB_lectin_2"/>
    <property type="match status" value="1"/>
</dbReference>
<dbReference type="AlphaFoldDB" id="A0A9P6MKK1"/>
<name>A0A9P6MKK1_9FUNG</name>
<dbReference type="Gene3D" id="2.80.10.50">
    <property type="match status" value="1"/>
</dbReference>
<dbReference type="CDD" id="cd23432">
    <property type="entry name" value="beta-trefoil_Ricin_EndoBetaGal-like"/>
    <property type="match status" value="1"/>
</dbReference>
<sequence>MSVSQTALRIKNVRNKTMLYDNKDKGLIPWQESTNADGYWYITPVTDRYYKIKNRLSGNCIYYNIEHKKPIAWQDSANEDGKWEIIPQAEAGKFKIRNVLSPGMYLYHNIDNGLIGYPDSNGEDGLWTFEA</sequence>
<evidence type="ECO:0000259" key="1">
    <source>
        <dbReference type="Pfam" id="PF14200"/>
    </source>
</evidence>
<evidence type="ECO:0000313" key="2">
    <source>
        <dbReference type="EMBL" id="KAG0006538.1"/>
    </source>
</evidence>
<dbReference type="SUPFAM" id="SSF50370">
    <property type="entry name" value="Ricin B-like lectins"/>
    <property type="match status" value="1"/>
</dbReference>
<keyword evidence="3" id="KW-1185">Reference proteome</keyword>
<organism evidence="2 3">
    <name type="scientific">Modicella reniformis</name>
    <dbReference type="NCBI Taxonomy" id="1440133"/>
    <lineage>
        <taxon>Eukaryota</taxon>
        <taxon>Fungi</taxon>
        <taxon>Fungi incertae sedis</taxon>
        <taxon>Mucoromycota</taxon>
        <taxon>Mortierellomycotina</taxon>
        <taxon>Mortierellomycetes</taxon>
        <taxon>Mortierellales</taxon>
        <taxon>Mortierellaceae</taxon>
        <taxon>Modicella</taxon>
    </lineage>
</organism>
<reference evidence="2" key="1">
    <citation type="journal article" date="2020" name="Fungal Divers.">
        <title>Resolving the Mortierellaceae phylogeny through synthesis of multi-gene phylogenetics and phylogenomics.</title>
        <authorList>
            <person name="Vandepol N."/>
            <person name="Liber J."/>
            <person name="Desiro A."/>
            <person name="Na H."/>
            <person name="Kennedy M."/>
            <person name="Barry K."/>
            <person name="Grigoriev I.V."/>
            <person name="Miller A.N."/>
            <person name="O'Donnell K."/>
            <person name="Stajich J.E."/>
            <person name="Bonito G."/>
        </authorList>
    </citation>
    <scope>NUCLEOTIDE SEQUENCE</scope>
    <source>
        <strain evidence="2">MES-2147</strain>
    </source>
</reference>
<dbReference type="Proteomes" id="UP000749646">
    <property type="component" value="Unassembled WGS sequence"/>
</dbReference>
<comment type="caution">
    <text evidence="2">The sequence shown here is derived from an EMBL/GenBank/DDBJ whole genome shotgun (WGS) entry which is preliminary data.</text>
</comment>
<dbReference type="InterPro" id="IPR000772">
    <property type="entry name" value="Ricin_B_lectin"/>
</dbReference>
<dbReference type="OrthoDB" id="2305723at2759"/>